<feature type="domain" description="Pectinesterase catalytic" evidence="12">
    <location>
        <begin position="91"/>
        <end position="385"/>
    </location>
</feature>
<dbReference type="InterPro" id="IPR012334">
    <property type="entry name" value="Pectin_lyas_fold"/>
</dbReference>
<dbReference type="UniPathway" id="UPA00545">
    <property type="reaction ID" value="UER00823"/>
</dbReference>
<evidence type="ECO:0000259" key="12">
    <source>
        <dbReference type="Pfam" id="PF01095"/>
    </source>
</evidence>
<comment type="function">
    <text evidence="8 10">Acts in the modification of cell walls via demethylesterification of cell wall pectin.</text>
</comment>
<keyword evidence="6" id="KW-0325">Glycoprotein</keyword>
<dbReference type="Gene3D" id="2.160.20.10">
    <property type="entry name" value="Single-stranded right-handed beta-helix, Pectin lyase-like"/>
    <property type="match status" value="1"/>
</dbReference>
<evidence type="ECO:0000256" key="5">
    <source>
        <dbReference type="ARBA" id="ARBA00023085"/>
    </source>
</evidence>
<dbReference type="OMA" id="WYNWGDK"/>
<evidence type="ECO:0000313" key="14">
    <source>
        <dbReference type="Proteomes" id="UP000265515"/>
    </source>
</evidence>
<feature type="active site" evidence="9">
    <location>
        <position position="252"/>
    </location>
</feature>
<protein>
    <recommendedName>
        <fullName evidence="3 10">Pectinesterase</fullName>
        <ecNumber evidence="3 10">3.1.1.11</ecNumber>
    </recommendedName>
</protein>
<feature type="region of interest" description="Disordered" evidence="11">
    <location>
        <begin position="399"/>
        <end position="426"/>
    </location>
</feature>
<gene>
    <name evidence="13" type="ORF">CBR_g79955</name>
</gene>
<dbReference type="AlphaFoldDB" id="A0A388JKQ8"/>
<feature type="chain" id="PRO_5017106015" description="Pectinesterase" evidence="10">
    <location>
        <begin position="26"/>
        <end position="426"/>
    </location>
</feature>
<dbReference type="GO" id="GO:0042545">
    <property type="term" value="P:cell wall modification"/>
    <property type="evidence" value="ECO:0007669"/>
    <property type="project" value="UniProtKB-UniRule"/>
</dbReference>
<keyword evidence="5 10" id="KW-0063">Aspartyl esterase</keyword>
<dbReference type="GO" id="GO:0030599">
    <property type="term" value="F:pectinesterase activity"/>
    <property type="evidence" value="ECO:0007669"/>
    <property type="project" value="UniProtKB-UniRule"/>
</dbReference>
<dbReference type="Gramene" id="GBG46544">
    <property type="protein sequence ID" value="GBG46544"/>
    <property type="gene ID" value="CBR_g79955"/>
</dbReference>
<keyword evidence="10" id="KW-0134">Cell wall</keyword>
<dbReference type="SUPFAM" id="SSF51126">
    <property type="entry name" value="Pectin lyase-like"/>
    <property type="match status" value="1"/>
</dbReference>
<dbReference type="Proteomes" id="UP000265515">
    <property type="component" value="Unassembled WGS sequence"/>
</dbReference>
<name>A0A388JKQ8_CHABU</name>
<comment type="caution">
    <text evidence="13">The sequence shown here is derived from an EMBL/GenBank/DDBJ whole genome shotgun (WGS) entry which is preliminary data.</text>
</comment>
<sequence length="426" mass="46262">MAPSGRGWLAGAMLALLSIAAVSSASEDPACGGLPFAAGVCSGKGGEADLVTPNTGTLKASEKVGAQPLPPVAVGFQDANGKDRSSGGKGDVVVAQDGSGNFRTVQAAINAAPVKSTKRFVIFIKPGRYREKVTVPSNKPFITLRGSGPYRTVISWGDRASTLLKTTKKPMGTFLSASVGVNADYFTAEDITFQNHASRPRPNSFTEQAVAFRITGDFAAFHNVRFYGYQDTLYCHRGRHLFKNVYVRGSVDFIFGNGRSMFLDSLLFADVTKTGGALTAQKRDSTKEPTGFVFIRCKVQGTGQVYLGRAWGRAARTIFAYTYMDNVILPVGWNDWFDPTRQETIFYAEYRCSGPGARRGQRARWSFGLTDKQVQPFLSTNFIDGKKWLGKTGIPGLRDVGTKQSGTMPTDAPPPPQNPKRLRLFM</sequence>
<dbReference type="FunFam" id="2.160.20.10:FF:000013">
    <property type="entry name" value="Pectinesterase"/>
    <property type="match status" value="1"/>
</dbReference>
<dbReference type="EC" id="3.1.1.11" evidence="3 10"/>
<dbReference type="PANTHER" id="PTHR31321:SF57">
    <property type="entry name" value="PECTINESTERASE 53-RELATED"/>
    <property type="match status" value="1"/>
</dbReference>
<dbReference type="PROSITE" id="PS00800">
    <property type="entry name" value="PECTINESTERASE_1"/>
    <property type="match status" value="1"/>
</dbReference>
<reference evidence="13 14" key="1">
    <citation type="journal article" date="2018" name="Cell">
        <title>The Chara Genome: Secondary Complexity and Implications for Plant Terrestrialization.</title>
        <authorList>
            <person name="Nishiyama T."/>
            <person name="Sakayama H."/>
            <person name="Vries J.D."/>
            <person name="Buschmann H."/>
            <person name="Saint-Marcoux D."/>
            <person name="Ullrich K.K."/>
            <person name="Haas F.B."/>
            <person name="Vanderstraeten L."/>
            <person name="Becker D."/>
            <person name="Lang D."/>
            <person name="Vosolsobe S."/>
            <person name="Rombauts S."/>
            <person name="Wilhelmsson P.K.I."/>
            <person name="Janitza P."/>
            <person name="Kern R."/>
            <person name="Heyl A."/>
            <person name="Rumpler F."/>
            <person name="Villalobos L.I.A.C."/>
            <person name="Clay J.M."/>
            <person name="Skokan R."/>
            <person name="Toyoda A."/>
            <person name="Suzuki Y."/>
            <person name="Kagoshima H."/>
            <person name="Schijlen E."/>
            <person name="Tajeshwar N."/>
            <person name="Catarino B."/>
            <person name="Hetherington A.J."/>
            <person name="Saltykova A."/>
            <person name="Bonnot C."/>
            <person name="Breuninger H."/>
            <person name="Symeonidi A."/>
            <person name="Radhakrishnan G.V."/>
            <person name="Van Nieuwerburgh F."/>
            <person name="Deforce D."/>
            <person name="Chang C."/>
            <person name="Karol K.G."/>
            <person name="Hedrich R."/>
            <person name="Ulvskov P."/>
            <person name="Glockner G."/>
            <person name="Delwiche C.F."/>
            <person name="Petrasek J."/>
            <person name="Van de Peer Y."/>
            <person name="Friml J."/>
            <person name="Beilby M."/>
            <person name="Dolan L."/>
            <person name="Kohara Y."/>
            <person name="Sugano S."/>
            <person name="Fujiyama A."/>
            <person name="Delaux P.-M."/>
            <person name="Quint M."/>
            <person name="TheiBen G."/>
            <person name="Hagemann M."/>
            <person name="Harholt J."/>
            <person name="Dunand C."/>
            <person name="Zachgo S."/>
            <person name="Langdale J."/>
            <person name="Maumus F."/>
            <person name="Straeten D.V.D."/>
            <person name="Gould S.B."/>
            <person name="Rensing S.A."/>
        </authorList>
    </citation>
    <scope>NUCLEOTIDE SEQUENCE [LARGE SCALE GENOMIC DNA]</scope>
    <source>
        <strain evidence="13 14">S276</strain>
    </source>
</reference>
<dbReference type="OrthoDB" id="2019149at2759"/>
<organism evidence="13 14">
    <name type="scientific">Chara braunii</name>
    <name type="common">Braun's stonewort</name>
    <dbReference type="NCBI Taxonomy" id="69332"/>
    <lineage>
        <taxon>Eukaryota</taxon>
        <taxon>Viridiplantae</taxon>
        <taxon>Streptophyta</taxon>
        <taxon>Charophyceae</taxon>
        <taxon>Charales</taxon>
        <taxon>Characeae</taxon>
        <taxon>Chara</taxon>
    </lineage>
</organism>
<comment type="pathway">
    <text evidence="1 10">Glycan metabolism; pectin degradation; 2-dehydro-3-deoxy-D-gluconate from pectin: step 1/5.</text>
</comment>
<dbReference type="InterPro" id="IPR033131">
    <property type="entry name" value="Pectinesterase_Asp_AS"/>
</dbReference>
<keyword evidence="10" id="KW-0964">Secreted</keyword>
<accession>A0A388JKQ8</accession>
<dbReference type="InterPro" id="IPR000070">
    <property type="entry name" value="Pectinesterase_cat"/>
</dbReference>
<comment type="catalytic activity">
    <reaction evidence="7 10">
        <text>[(1-&gt;4)-alpha-D-galacturonosyl methyl ester](n) + n H2O = [(1-&gt;4)-alpha-D-galacturonosyl](n) + n methanol + n H(+)</text>
        <dbReference type="Rhea" id="RHEA:22380"/>
        <dbReference type="Rhea" id="RHEA-COMP:14570"/>
        <dbReference type="Rhea" id="RHEA-COMP:14573"/>
        <dbReference type="ChEBI" id="CHEBI:15377"/>
        <dbReference type="ChEBI" id="CHEBI:15378"/>
        <dbReference type="ChEBI" id="CHEBI:17790"/>
        <dbReference type="ChEBI" id="CHEBI:140522"/>
        <dbReference type="ChEBI" id="CHEBI:140523"/>
        <dbReference type="EC" id="3.1.1.11"/>
    </reaction>
</comment>
<evidence type="ECO:0000256" key="2">
    <source>
        <dbReference type="ARBA" id="ARBA00008891"/>
    </source>
</evidence>
<evidence type="ECO:0000256" key="11">
    <source>
        <dbReference type="SAM" id="MobiDB-lite"/>
    </source>
</evidence>
<evidence type="ECO:0000256" key="10">
    <source>
        <dbReference type="RuleBase" id="RU000589"/>
    </source>
</evidence>
<evidence type="ECO:0000256" key="4">
    <source>
        <dbReference type="ARBA" id="ARBA00022801"/>
    </source>
</evidence>
<comment type="similarity">
    <text evidence="2">Belongs to the pectinesterase family.</text>
</comment>
<dbReference type="PROSITE" id="PS00503">
    <property type="entry name" value="PECTINESTERASE_2"/>
    <property type="match status" value="1"/>
</dbReference>
<evidence type="ECO:0000313" key="13">
    <source>
        <dbReference type="EMBL" id="GBG46544.1"/>
    </source>
</evidence>
<dbReference type="STRING" id="69332.A0A388JKQ8"/>
<dbReference type="InterPro" id="IPR011050">
    <property type="entry name" value="Pectin_lyase_fold/virulence"/>
</dbReference>
<comment type="subcellular location">
    <subcellularLocation>
        <location evidence="10">Secreted</location>
        <location evidence="10">Cell wall</location>
    </subcellularLocation>
</comment>
<evidence type="ECO:0000256" key="3">
    <source>
        <dbReference type="ARBA" id="ARBA00013229"/>
    </source>
</evidence>
<feature type="signal peptide" evidence="10">
    <location>
        <begin position="1"/>
        <end position="25"/>
    </location>
</feature>
<keyword evidence="10" id="KW-0961">Cell wall biogenesis/degradation</keyword>
<evidence type="ECO:0000256" key="8">
    <source>
        <dbReference type="ARBA" id="ARBA00057335"/>
    </source>
</evidence>
<keyword evidence="10" id="KW-0732">Signal</keyword>
<dbReference type="GO" id="GO:0045490">
    <property type="term" value="P:pectin catabolic process"/>
    <property type="evidence" value="ECO:0007669"/>
    <property type="project" value="UniProtKB-UniRule"/>
</dbReference>
<dbReference type="InterPro" id="IPR018040">
    <property type="entry name" value="Pectinesterase_Tyr_AS"/>
</dbReference>
<proteinExistence type="inferred from homology"/>
<dbReference type="Pfam" id="PF01095">
    <property type="entry name" value="Pectinesterase"/>
    <property type="match status" value="1"/>
</dbReference>
<evidence type="ECO:0000256" key="9">
    <source>
        <dbReference type="PROSITE-ProRule" id="PRU10040"/>
    </source>
</evidence>
<evidence type="ECO:0000256" key="1">
    <source>
        <dbReference type="ARBA" id="ARBA00005184"/>
    </source>
</evidence>
<keyword evidence="14" id="KW-1185">Reference proteome</keyword>
<evidence type="ECO:0000256" key="7">
    <source>
        <dbReference type="ARBA" id="ARBA00047928"/>
    </source>
</evidence>
<keyword evidence="4 10" id="KW-0378">Hydrolase</keyword>
<dbReference type="PANTHER" id="PTHR31321">
    <property type="entry name" value="ACYL-COA THIOESTER HYDROLASE YBHC-RELATED"/>
    <property type="match status" value="1"/>
</dbReference>
<dbReference type="EMBL" id="BFEA01004197">
    <property type="protein sequence ID" value="GBG46544.1"/>
    <property type="molecule type" value="Genomic_DNA"/>
</dbReference>
<evidence type="ECO:0000256" key="6">
    <source>
        <dbReference type="ARBA" id="ARBA00023180"/>
    </source>
</evidence>